<evidence type="ECO:0000256" key="1">
    <source>
        <dbReference type="SAM" id="MobiDB-lite"/>
    </source>
</evidence>
<dbReference type="AlphaFoldDB" id="A0A4S8LL39"/>
<feature type="compositionally biased region" description="Basic and acidic residues" evidence="1">
    <location>
        <begin position="38"/>
        <end position="52"/>
    </location>
</feature>
<evidence type="ECO:0000313" key="3">
    <source>
        <dbReference type="Proteomes" id="UP000297245"/>
    </source>
</evidence>
<name>A0A4S8LL39_DENBC</name>
<evidence type="ECO:0000313" key="2">
    <source>
        <dbReference type="EMBL" id="THU89700.1"/>
    </source>
</evidence>
<dbReference type="Proteomes" id="UP000297245">
    <property type="component" value="Unassembled WGS sequence"/>
</dbReference>
<organism evidence="2 3">
    <name type="scientific">Dendrothele bispora (strain CBS 962.96)</name>
    <dbReference type="NCBI Taxonomy" id="1314807"/>
    <lineage>
        <taxon>Eukaryota</taxon>
        <taxon>Fungi</taxon>
        <taxon>Dikarya</taxon>
        <taxon>Basidiomycota</taxon>
        <taxon>Agaricomycotina</taxon>
        <taxon>Agaricomycetes</taxon>
        <taxon>Agaricomycetidae</taxon>
        <taxon>Agaricales</taxon>
        <taxon>Agaricales incertae sedis</taxon>
        <taxon>Dendrothele</taxon>
    </lineage>
</organism>
<protein>
    <submittedName>
        <fullName evidence="2">Uncharacterized protein</fullName>
    </submittedName>
</protein>
<feature type="compositionally biased region" description="Polar residues" evidence="1">
    <location>
        <begin position="21"/>
        <end position="37"/>
    </location>
</feature>
<gene>
    <name evidence="2" type="ORF">K435DRAFT_865040</name>
</gene>
<dbReference type="EMBL" id="ML179359">
    <property type="protein sequence ID" value="THU89700.1"/>
    <property type="molecule type" value="Genomic_DNA"/>
</dbReference>
<proteinExistence type="predicted"/>
<sequence>MEWALPPTSLYQVPPGKSEASDPSRTTPVTTLNSNRISRADPVRGQCHDASRRKLTPSPELKIAQQAARDMFKASQSSGRSVQPRFFHLQSQKIYARGDHVYLHAAHIQTQIDLEQPYESNPADQLIHPHLARELMSPANMATNVPPPAKRYPVTMPAEAPSIPTVDVSRLQVAQWKTSPEHVQQEIFLATVDNYEAFKVMAFMTIAGKEKFSMYSLWTRIKL</sequence>
<reference evidence="2 3" key="1">
    <citation type="journal article" date="2019" name="Nat. Ecol. Evol.">
        <title>Megaphylogeny resolves global patterns of mushroom evolution.</title>
        <authorList>
            <person name="Varga T."/>
            <person name="Krizsan K."/>
            <person name="Foldi C."/>
            <person name="Dima B."/>
            <person name="Sanchez-Garcia M."/>
            <person name="Sanchez-Ramirez S."/>
            <person name="Szollosi G.J."/>
            <person name="Szarkandi J.G."/>
            <person name="Papp V."/>
            <person name="Albert L."/>
            <person name="Andreopoulos W."/>
            <person name="Angelini C."/>
            <person name="Antonin V."/>
            <person name="Barry K.W."/>
            <person name="Bougher N.L."/>
            <person name="Buchanan P."/>
            <person name="Buyck B."/>
            <person name="Bense V."/>
            <person name="Catcheside P."/>
            <person name="Chovatia M."/>
            <person name="Cooper J."/>
            <person name="Damon W."/>
            <person name="Desjardin D."/>
            <person name="Finy P."/>
            <person name="Geml J."/>
            <person name="Haridas S."/>
            <person name="Hughes K."/>
            <person name="Justo A."/>
            <person name="Karasinski D."/>
            <person name="Kautmanova I."/>
            <person name="Kiss B."/>
            <person name="Kocsube S."/>
            <person name="Kotiranta H."/>
            <person name="LaButti K.M."/>
            <person name="Lechner B.E."/>
            <person name="Liimatainen K."/>
            <person name="Lipzen A."/>
            <person name="Lukacs Z."/>
            <person name="Mihaltcheva S."/>
            <person name="Morgado L.N."/>
            <person name="Niskanen T."/>
            <person name="Noordeloos M.E."/>
            <person name="Ohm R.A."/>
            <person name="Ortiz-Santana B."/>
            <person name="Ovrebo C."/>
            <person name="Racz N."/>
            <person name="Riley R."/>
            <person name="Savchenko A."/>
            <person name="Shiryaev A."/>
            <person name="Soop K."/>
            <person name="Spirin V."/>
            <person name="Szebenyi C."/>
            <person name="Tomsovsky M."/>
            <person name="Tulloss R.E."/>
            <person name="Uehling J."/>
            <person name="Grigoriev I.V."/>
            <person name="Vagvolgyi C."/>
            <person name="Papp T."/>
            <person name="Martin F.M."/>
            <person name="Miettinen O."/>
            <person name="Hibbett D.S."/>
            <person name="Nagy L.G."/>
        </authorList>
    </citation>
    <scope>NUCLEOTIDE SEQUENCE [LARGE SCALE GENOMIC DNA]</scope>
    <source>
        <strain evidence="2 3">CBS 962.96</strain>
    </source>
</reference>
<feature type="region of interest" description="Disordered" evidence="1">
    <location>
        <begin position="1"/>
        <end position="55"/>
    </location>
</feature>
<keyword evidence="3" id="KW-1185">Reference proteome</keyword>
<accession>A0A4S8LL39</accession>